<dbReference type="PANTHER" id="PTHR45754:SF3">
    <property type="entry name" value="METHYLENETETRAHYDROFOLATE REDUCTASE (NADPH)"/>
    <property type="match status" value="1"/>
</dbReference>
<dbReference type="SUPFAM" id="SSF51730">
    <property type="entry name" value="FAD-linked oxidoreductase"/>
    <property type="match status" value="1"/>
</dbReference>
<evidence type="ECO:0000256" key="5">
    <source>
        <dbReference type="ARBA" id="ARBA00022630"/>
    </source>
</evidence>
<keyword evidence="5 12" id="KW-0285">Flavoprotein</keyword>
<dbReference type="EMBL" id="JPIU01000037">
    <property type="protein sequence ID" value="KIO45765.1"/>
    <property type="molecule type" value="Genomic_DNA"/>
</dbReference>
<dbReference type="GO" id="GO:0005829">
    <property type="term" value="C:cytosol"/>
    <property type="evidence" value="ECO:0007669"/>
    <property type="project" value="InterPro"/>
</dbReference>
<evidence type="ECO:0000256" key="9">
    <source>
        <dbReference type="ARBA" id="ARBA00023167"/>
    </source>
</evidence>
<dbReference type="GO" id="GO:0106312">
    <property type="term" value="F:methylenetetrahydrofolate reductase (NADH) activity"/>
    <property type="evidence" value="ECO:0007669"/>
    <property type="project" value="UniProtKB-EC"/>
</dbReference>
<dbReference type="Proteomes" id="UP000031937">
    <property type="component" value="Unassembled WGS sequence"/>
</dbReference>
<dbReference type="GO" id="GO:0009086">
    <property type="term" value="P:methionine biosynthetic process"/>
    <property type="evidence" value="ECO:0007669"/>
    <property type="project" value="UniProtKB-KW"/>
</dbReference>
<comment type="cofactor">
    <cofactor evidence="1 12">
        <name>FAD</name>
        <dbReference type="ChEBI" id="CHEBI:57692"/>
    </cofactor>
</comment>
<reference evidence="13 15" key="2">
    <citation type="submission" date="2014-07" db="EMBL/GenBank/DDBJ databases">
        <title>Porphyromonadaceae bacterium OUH 334697 = ATCC BAA-2682 = DSM 28341 draft genome.</title>
        <authorList>
            <person name="Sydenham T.V."/>
            <person name="Hasman H."/>
            <person name="Justesen U.S."/>
        </authorList>
    </citation>
    <scope>NUCLEOTIDE SEQUENCE [LARGE SCALE GENOMIC DNA]</scope>
    <source>
        <strain evidence="13 15">OUH 334697</strain>
    </source>
</reference>
<evidence type="ECO:0000313" key="15">
    <source>
        <dbReference type="Proteomes" id="UP000031937"/>
    </source>
</evidence>
<evidence type="ECO:0000256" key="1">
    <source>
        <dbReference type="ARBA" id="ARBA00001974"/>
    </source>
</evidence>
<evidence type="ECO:0000313" key="14">
    <source>
        <dbReference type="EMBL" id="KIO45765.1"/>
    </source>
</evidence>
<dbReference type="PANTHER" id="PTHR45754">
    <property type="entry name" value="METHYLENETETRAHYDROFOLATE REDUCTASE"/>
    <property type="match status" value="1"/>
</dbReference>
<evidence type="ECO:0000313" key="13">
    <source>
        <dbReference type="EMBL" id="KIO43601.1"/>
    </source>
</evidence>
<dbReference type="NCBIfam" id="TIGR00676">
    <property type="entry name" value="fadh2"/>
    <property type="match status" value="1"/>
</dbReference>
<accession>A0A0C3R6T6</accession>
<evidence type="ECO:0000256" key="8">
    <source>
        <dbReference type="ARBA" id="ARBA00023027"/>
    </source>
</evidence>
<protein>
    <recommendedName>
        <fullName evidence="12">Methylenetetrahydrofolate reductase</fullName>
        <ecNumber evidence="12">1.5.1.54</ecNumber>
    </recommendedName>
</protein>
<dbReference type="InterPro" id="IPR029041">
    <property type="entry name" value="FAD-linked_oxidoreductase-like"/>
</dbReference>
<name>A0A0C3R6T6_9PORP</name>
<dbReference type="GO" id="GO:0035999">
    <property type="term" value="P:tetrahydrofolate interconversion"/>
    <property type="evidence" value="ECO:0007669"/>
    <property type="project" value="UniProtKB-UniPathway"/>
</dbReference>
<dbReference type="Gene3D" id="3.20.20.220">
    <property type="match status" value="1"/>
</dbReference>
<evidence type="ECO:0000256" key="11">
    <source>
        <dbReference type="ARBA" id="ARBA00048628"/>
    </source>
</evidence>
<gene>
    <name evidence="14" type="ORF">BA92_04740</name>
    <name evidence="13" type="ORF">IE90_10800</name>
</gene>
<dbReference type="Proteomes" id="UP000031980">
    <property type="component" value="Unassembled WGS sequence"/>
</dbReference>
<comment type="pathway">
    <text evidence="2 12">One-carbon metabolism; tetrahydrofolate interconversion.</text>
</comment>
<evidence type="ECO:0000256" key="3">
    <source>
        <dbReference type="ARBA" id="ARBA00006743"/>
    </source>
</evidence>
<dbReference type="AlphaFoldDB" id="A0A0C3R6T6"/>
<keyword evidence="7 12" id="KW-0560">Oxidoreductase</keyword>
<dbReference type="GO" id="GO:0071949">
    <property type="term" value="F:FAD binding"/>
    <property type="evidence" value="ECO:0007669"/>
    <property type="project" value="TreeGrafter"/>
</dbReference>
<evidence type="ECO:0000256" key="2">
    <source>
        <dbReference type="ARBA" id="ARBA00004777"/>
    </source>
</evidence>
<dbReference type="EC" id="1.5.1.54" evidence="12"/>
<dbReference type="EMBL" id="JPIT01000031">
    <property type="protein sequence ID" value="KIO43601.1"/>
    <property type="molecule type" value="Genomic_DNA"/>
</dbReference>
<evidence type="ECO:0000256" key="4">
    <source>
        <dbReference type="ARBA" id="ARBA00022605"/>
    </source>
</evidence>
<dbReference type="RefSeq" id="WP_041503802.1">
    <property type="nucleotide sequence ID" value="NZ_JPIT01000031.1"/>
</dbReference>
<sequence length="317" mass="36132">MKVIDILRKSDRPIFSFELVPPLRGGDIHRIYEAIEPLIKFAPPFINITFHRDEQEYRERADGSIVKVTVTKRPGSVALSAAIMKRYPVEVVPHIVCGGATRHSIENDLIDLNFLDIENVMALRGDPVSGQRYFTPEEDGHKYSCELVEQIARMNQGKYLDDTLTDAVPTNFCIGVAGYPEKHYEAPNPVSDIENLKRKVDAGADYIVTQMFFDNDNYFSFVEKCRAIGISVPIIPGLKPISSFKHLENLPRSFNLDIPEELERAIRRCRSNKEVYRVGIEWCIAQSQELIRQGAPAVHYYTMGKSDNIQEIVKRVF</sequence>
<comment type="caution">
    <text evidence="14">The sequence shown here is derived from an EMBL/GenBank/DDBJ whole genome shotgun (WGS) entry which is preliminary data.</text>
</comment>
<comment type="pathway">
    <text evidence="10">Amino-acid biosynthesis; L-methionine biosynthesis via de novo pathway.</text>
</comment>
<evidence type="ECO:0000256" key="10">
    <source>
        <dbReference type="ARBA" id="ARBA00034478"/>
    </source>
</evidence>
<organism evidence="14 16">
    <name type="scientific">Sanguibacteroides justesenii</name>
    <dbReference type="NCBI Taxonomy" id="1547597"/>
    <lineage>
        <taxon>Bacteria</taxon>
        <taxon>Pseudomonadati</taxon>
        <taxon>Bacteroidota</taxon>
        <taxon>Bacteroidia</taxon>
        <taxon>Bacteroidales</taxon>
        <taxon>Porphyromonadaceae</taxon>
        <taxon>Sanguibacteroides</taxon>
    </lineage>
</organism>
<keyword evidence="9" id="KW-0486">Methionine biosynthesis</keyword>
<keyword evidence="6 12" id="KW-0274">FAD</keyword>
<evidence type="ECO:0000256" key="12">
    <source>
        <dbReference type="RuleBase" id="RU003862"/>
    </source>
</evidence>
<dbReference type="UniPathway" id="UPA00193"/>
<dbReference type="InterPro" id="IPR004620">
    <property type="entry name" value="MTHF_reductase_bac"/>
</dbReference>
<comment type="similarity">
    <text evidence="3 12">Belongs to the methylenetetrahydrofolate reductase family.</text>
</comment>
<evidence type="ECO:0000313" key="16">
    <source>
        <dbReference type="Proteomes" id="UP000031980"/>
    </source>
</evidence>
<reference evidence="14 16" key="1">
    <citation type="submission" date="2014-07" db="EMBL/GenBank/DDBJ databases">
        <title>Porphyromonadaceae bacterium OUH 308042 = ATCC BAA-2681 = DSM 28342 draft genome.</title>
        <authorList>
            <person name="Sydenham T.V."/>
            <person name="Hasman H."/>
            <person name="Justensen U.S."/>
        </authorList>
    </citation>
    <scope>NUCLEOTIDE SEQUENCE [LARGE SCALE GENOMIC DNA]</scope>
    <source>
        <strain evidence="14 16">OUH 308042</strain>
    </source>
</reference>
<evidence type="ECO:0000256" key="7">
    <source>
        <dbReference type="ARBA" id="ARBA00023002"/>
    </source>
</evidence>
<keyword evidence="16" id="KW-1185">Reference proteome</keyword>
<proteinExistence type="inferred from homology"/>
<keyword evidence="8" id="KW-0520">NAD</keyword>
<comment type="catalytic activity">
    <reaction evidence="11">
        <text>(6S)-5-methyl-5,6,7,8-tetrahydrofolate + NAD(+) = (6R)-5,10-methylene-5,6,7,8-tetrahydrofolate + NADH + H(+)</text>
        <dbReference type="Rhea" id="RHEA:19821"/>
        <dbReference type="ChEBI" id="CHEBI:15378"/>
        <dbReference type="ChEBI" id="CHEBI:15636"/>
        <dbReference type="ChEBI" id="CHEBI:18608"/>
        <dbReference type="ChEBI" id="CHEBI:57540"/>
        <dbReference type="ChEBI" id="CHEBI:57945"/>
        <dbReference type="EC" id="1.5.1.54"/>
    </reaction>
    <physiologicalReaction direction="right-to-left" evidence="11">
        <dbReference type="Rhea" id="RHEA:19823"/>
    </physiologicalReaction>
</comment>
<dbReference type="CDD" id="cd00537">
    <property type="entry name" value="MTHFR"/>
    <property type="match status" value="1"/>
</dbReference>
<dbReference type="OrthoDB" id="9812555at2"/>
<keyword evidence="4" id="KW-0028">Amino-acid biosynthesis</keyword>
<dbReference type="InterPro" id="IPR003171">
    <property type="entry name" value="Mehydrof_redctse-like"/>
</dbReference>
<evidence type="ECO:0000256" key="6">
    <source>
        <dbReference type="ARBA" id="ARBA00022827"/>
    </source>
</evidence>
<dbReference type="Pfam" id="PF02219">
    <property type="entry name" value="MTHFR"/>
    <property type="match status" value="1"/>
</dbReference>